<feature type="region of interest" description="Disordered" evidence="1">
    <location>
        <begin position="34"/>
        <end position="64"/>
    </location>
</feature>
<protein>
    <submittedName>
        <fullName evidence="2">Uncharacterized protein</fullName>
    </submittedName>
</protein>
<evidence type="ECO:0000313" key="3">
    <source>
        <dbReference type="Proteomes" id="UP000585474"/>
    </source>
</evidence>
<proteinExistence type="predicted"/>
<dbReference type="EMBL" id="BJWL01000022">
    <property type="protein sequence ID" value="GFZ11371.1"/>
    <property type="molecule type" value="Genomic_DNA"/>
</dbReference>
<evidence type="ECO:0000313" key="2">
    <source>
        <dbReference type="EMBL" id="GFZ11371.1"/>
    </source>
</evidence>
<gene>
    <name evidence="2" type="ORF">Acr_22g0007690</name>
</gene>
<dbReference type="AlphaFoldDB" id="A0A7J0GKV1"/>
<accession>A0A7J0GKV1</accession>
<name>A0A7J0GKV1_9ERIC</name>
<comment type="caution">
    <text evidence="2">The sequence shown here is derived from an EMBL/GenBank/DDBJ whole genome shotgun (WGS) entry which is preliminary data.</text>
</comment>
<organism evidence="2 3">
    <name type="scientific">Actinidia rufa</name>
    <dbReference type="NCBI Taxonomy" id="165716"/>
    <lineage>
        <taxon>Eukaryota</taxon>
        <taxon>Viridiplantae</taxon>
        <taxon>Streptophyta</taxon>
        <taxon>Embryophyta</taxon>
        <taxon>Tracheophyta</taxon>
        <taxon>Spermatophyta</taxon>
        <taxon>Magnoliopsida</taxon>
        <taxon>eudicotyledons</taxon>
        <taxon>Gunneridae</taxon>
        <taxon>Pentapetalae</taxon>
        <taxon>asterids</taxon>
        <taxon>Ericales</taxon>
        <taxon>Actinidiaceae</taxon>
        <taxon>Actinidia</taxon>
    </lineage>
</organism>
<sequence>MPPKFFKLTGKPANKKSKVPDPAALVPALVAPKLHSSPCPQKGKGKVADMGTSHKRRHGVDANSGELKKTKEYLIFESTTLIEERKTLAEVITIAMEEVTSARAEREKDWGELVEL</sequence>
<evidence type="ECO:0000256" key="1">
    <source>
        <dbReference type="SAM" id="MobiDB-lite"/>
    </source>
</evidence>
<reference evidence="2 3" key="1">
    <citation type="submission" date="2019-07" db="EMBL/GenBank/DDBJ databases">
        <title>De Novo Assembly of kiwifruit Actinidia rufa.</title>
        <authorList>
            <person name="Sugita-Konishi S."/>
            <person name="Sato K."/>
            <person name="Mori E."/>
            <person name="Abe Y."/>
            <person name="Kisaki G."/>
            <person name="Hamano K."/>
            <person name="Suezawa K."/>
            <person name="Otani M."/>
            <person name="Fukuda T."/>
            <person name="Manabe T."/>
            <person name="Gomi K."/>
            <person name="Tabuchi M."/>
            <person name="Akimitsu K."/>
            <person name="Kataoka I."/>
        </authorList>
    </citation>
    <scope>NUCLEOTIDE SEQUENCE [LARGE SCALE GENOMIC DNA]</scope>
    <source>
        <strain evidence="3">cv. Fuchu</strain>
    </source>
</reference>
<dbReference type="Proteomes" id="UP000585474">
    <property type="component" value="Unassembled WGS sequence"/>
</dbReference>
<keyword evidence="3" id="KW-1185">Reference proteome</keyword>